<keyword evidence="2" id="KW-0328">Glycosyltransferase</keyword>
<accession>A0A538SKR6</accession>
<evidence type="ECO:0000313" key="7">
    <source>
        <dbReference type="Proteomes" id="UP000317716"/>
    </source>
</evidence>
<dbReference type="GO" id="GO:0016757">
    <property type="term" value="F:glycosyltransferase activity"/>
    <property type="evidence" value="ECO:0007669"/>
    <property type="project" value="UniProtKB-KW"/>
</dbReference>
<feature type="compositionally biased region" description="Gly residues" evidence="4">
    <location>
        <begin position="431"/>
        <end position="440"/>
    </location>
</feature>
<dbReference type="SUPFAM" id="SSF53448">
    <property type="entry name" value="Nucleotide-diphospho-sugar transferases"/>
    <property type="match status" value="1"/>
</dbReference>
<feature type="domain" description="Glycosyltransferase 2-like" evidence="5">
    <location>
        <begin position="614"/>
        <end position="758"/>
    </location>
</feature>
<dbReference type="Proteomes" id="UP000317716">
    <property type="component" value="Unassembled WGS sequence"/>
</dbReference>
<evidence type="ECO:0000256" key="1">
    <source>
        <dbReference type="ARBA" id="ARBA00006739"/>
    </source>
</evidence>
<feature type="compositionally biased region" description="Low complexity" evidence="4">
    <location>
        <begin position="274"/>
        <end position="288"/>
    </location>
</feature>
<dbReference type="InterPro" id="IPR029044">
    <property type="entry name" value="Nucleotide-diphossugar_trans"/>
</dbReference>
<feature type="compositionally biased region" description="Low complexity" evidence="4">
    <location>
        <begin position="38"/>
        <end position="49"/>
    </location>
</feature>
<evidence type="ECO:0000256" key="3">
    <source>
        <dbReference type="ARBA" id="ARBA00022679"/>
    </source>
</evidence>
<dbReference type="PANTHER" id="PTHR43179:SF12">
    <property type="entry name" value="GALACTOFURANOSYLTRANSFERASE GLFT2"/>
    <property type="match status" value="1"/>
</dbReference>
<comment type="caution">
    <text evidence="6">The sequence shown here is derived from an EMBL/GenBank/DDBJ whole genome shotgun (WGS) entry which is preliminary data.</text>
</comment>
<dbReference type="AlphaFoldDB" id="A0A538SKR6"/>
<dbReference type="CDD" id="cd04186">
    <property type="entry name" value="GT_2_like_c"/>
    <property type="match status" value="1"/>
</dbReference>
<feature type="compositionally biased region" description="Basic and acidic residues" evidence="4">
    <location>
        <begin position="488"/>
        <end position="507"/>
    </location>
</feature>
<evidence type="ECO:0000259" key="5">
    <source>
        <dbReference type="Pfam" id="PF00535"/>
    </source>
</evidence>
<dbReference type="PANTHER" id="PTHR43179">
    <property type="entry name" value="RHAMNOSYLTRANSFERASE WBBL"/>
    <property type="match status" value="1"/>
</dbReference>
<organism evidence="6 7">
    <name type="scientific">Eiseniibacteriota bacterium</name>
    <dbReference type="NCBI Taxonomy" id="2212470"/>
    <lineage>
        <taxon>Bacteria</taxon>
        <taxon>Candidatus Eiseniibacteriota</taxon>
    </lineage>
</organism>
<feature type="compositionally biased region" description="Basic residues" evidence="4">
    <location>
        <begin position="242"/>
        <end position="257"/>
    </location>
</feature>
<gene>
    <name evidence="6" type="ORF">E6K72_09760</name>
</gene>
<protein>
    <submittedName>
        <fullName evidence="6">Glycosyltransferase family 2 protein</fullName>
    </submittedName>
</protein>
<evidence type="ECO:0000256" key="4">
    <source>
        <dbReference type="SAM" id="MobiDB-lite"/>
    </source>
</evidence>
<feature type="region of interest" description="Disordered" evidence="4">
    <location>
        <begin position="30"/>
        <end position="84"/>
    </location>
</feature>
<dbReference type="InterPro" id="IPR001173">
    <property type="entry name" value="Glyco_trans_2-like"/>
</dbReference>
<comment type="similarity">
    <text evidence="1">Belongs to the glycosyltransferase 2 family.</text>
</comment>
<keyword evidence="3 6" id="KW-0808">Transferase</keyword>
<sequence length="879" mass="95017">MRWPTPWCDSSSRGWGSGCGAGSIRCAARIPGRRSRTRPSSWWTSSSRRGAGGDGRARTEVSSRPGSFGRRRSEARGRARSRVAHGVRDRVRGVPALRAHGRGARRGERRGHDARAVALVAVGPHRRAGGRDAEGPERALLHEELRRAGARGAAARCCRRWREPARRAPARPARAGGAFRRLVLQRSCDRDPAGCVLHRSSAAWSRRGRRARGLRDAGLHNSGLGVREELHGRAARGARAPARAHMRRSRANGRCARRSAIGARRPARDRGQAHHAAAGARMHAAARGRSGLRAAPALGVARGSGGRCAGLPPRVRPGALRQPARDRLRRAGFALRLLDAVPGRPLRAAVLIGQGACVVRARSVARALRAPRLLPIACRRGLDAARRSCNGRTLGARAGGGGARALRSVPALGGRRLVARAPRRAAPTQHRGGGARGGGVHRADRRRRDLLRRADARGRRLSLHAPARTPAVHERQPLQPRVQPDPRPLAHADAQPRRARARRDAAHHGRPGSGIPPRDRCARPAAPAPRARLLVGLRALRGNPCAGGGGCRACAGAGAGLRAAPGRSRLPRRDARAVKRLTIVVLNWNGVEDTVALLRTLERCRLPDGWSAVVMVVDNGSTDGSAARIAAEFPKVDLVALPENLRFAGGNNRGLKRALEAGAEAVMLLNNDTEADPGLLERLLLALEQHPEAGAVAPLIYFGAPSQRIWYAGGRCEPWLGWSAHRGLRSLDRGQYRSIERTGYITGCCLLARRDAWERVGLLDERYYIYAEDADWCLRARRIGLPLLFVPTARLWHKVSASAGNQSAWKIYQRLRANLTLFARNARGLARITWAPAFVAQQAALAAWLALSGRMRAALAVPRALWDAALGRDPARVAR</sequence>
<proteinExistence type="inferred from homology"/>
<evidence type="ECO:0000256" key="2">
    <source>
        <dbReference type="ARBA" id="ARBA00022676"/>
    </source>
</evidence>
<reference evidence="6 7" key="1">
    <citation type="journal article" date="2019" name="Nat. Microbiol.">
        <title>Mediterranean grassland soil C-N compound turnover is dependent on rainfall and depth, and is mediated by genomically divergent microorganisms.</title>
        <authorList>
            <person name="Diamond S."/>
            <person name="Andeer P.F."/>
            <person name="Li Z."/>
            <person name="Crits-Christoph A."/>
            <person name="Burstein D."/>
            <person name="Anantharaman K."/>
            <person name="Lane K.R."/>
            <person name="Thomas B.C."/>
            <person name="Pan C."/>
            <person name="Northen T.R."/>
            <person name="Banfield J.F."/>
        </authorList>
    </citation>
    <scope>NUCLEOTIDE SEQUENCE [LARGE SCALE GENOMIC DNA]</scope>
    <source>
        <strain evidence="6">WS_2</strain>
    </source>
</reference>
<feature type="region of interest" description="Disordered" evidence="4">
    <location>
        <begin position="420"/>
        <end position="525"/>
    </location>
</feature>
<dbReference type="Gene3D" id="3.90.550.10">
    <property type="entry name" value="Spore Coat Polysaccharide Biosynthesis Protein SpsA, Chain A"/>
    <property type="match status" value="1"/>
</dbReference>
<evidence type="ECO:0000313" key="6">
    <source>
        <dbReference type="EMBL" id="TMQ51966.1"/>
    </source>
</evidence>
<name>A0A538SKR6_UNCEI</name>
<dbReference type="EMBL" id="VBOS01000345">
    <property type="protein sequence ID" value="TMQ51966.1"/>
    <property type="molecule type" value="Genomic_DNA"/>
</dbReference>
<dbReference type="Pfam" id="PF00535">
    <property type="entry name" value="Glycos_transf_2"/>
    <property type="match status" value="1"/>
</dbReference>
<feature type="region of interest" description="Disordered" evidence="4">
    <location>
        <begin position="232"/>
        <end position="288"/>
    </location>
</feature>